<evidence type="ECO:0000256" key="1">
    <source>
        <dbReference type="SAM" id="Phobius"/>
    </source>
</evidence>
<feature type="transmembrane region" description="Helical" evidence="1">
    <location>
        <begin position="151"/>
        <end position="169"/>
    </location>
</feature>
<evidence type="ECO:0000256" key="2">
    <source>
        <dbReference type="SAM" id="SignalP"/>
    </source>
</evidence>
<feature type="chain" id="PRO_5046682791" description="Gram-positive cocci surface proteins LPxTG domain-containing protein" evidence="2">
    <location>
        <begin position="22"/>
        <end position="175"/>
    </location>
</feature>
<dbReference type="Proteomes" id="UP001057877">
    <property type="component" value="Chromosome"/>
</dbReference>
<evidence type="ECO:0000313" key="4">
    <source>
        <dbReference type="Proteomes" id="UP001057877"/>
    </source>
</evidence>
<evidence type="ECO:0000313" key="3">
    <source>
        <dbReference type="EMBL" id="UVI27544.1"/>
    </source>
</evidence>
<accession>A0ABY5S1L4</accession>
<dbReference type="EMBL" id="CP091430">
    <property type="protein sequence ID" value="UVI27544.1"/>
    <property type="molecule type" value="Genomic_DNA"/>
</dbReference>
<keyword evidence="1" id="KW-1133">Transmembrane helix</keyword>
<reference evidence="3" key="1">
    <citation type="submission" date="2022-01" db="EMBL/GenBank/DDBJ databases">
        <title>Paenibacillus spongiae sp. nov., isolated from marine sponge.</title>
        <authorList>
            <person name="Li Z."/>
            <person name="Zhang M."/>
        </authorList>
    </citation>
    <scope>NUCLEOTIDE SEQUENCE</scope>
    <source>
        <strain evidence="3">PHS-Z3</strain>
    </source>
</reference>
<feature type="signal peptide" evidence="2">
    <location>
        <begin position="1"/>
        <end position="21"/>
    </location>
</feature>
<proteinExistence type="predicted"/>
<keyword evidence="1" id="KW-0472">Membrane</keyword>
<gene>
    <name evidence="3" type="ORF">L1F29_18930</name>
</gene>
<name>A0ABY5S1L4_9BACL</name>
<keyword evidence="1" id="KW-0812">Transmembrane</keyword>
<keyword evidence="2" id="KW-0732">Signal</keyword>
<evidence type="ECO:0008006" key="5">
    <source>
        <dbReference type="Google" id="ProtNLM"/>
    </source>
</evidence>
<organism evidence="3 4">
    <name type="scientific">Paenibacillus spongiae</name>
    <dbReference type="NCBI Taxonomy" id="2909671"/>
    <lineage>
        <taxon>Bacteria</taxon>
        <taxon>Bacillati</taxon>
        <taxon>Bacillota</taxon>
        <taxon>Bacilli</taxon>
        <taxon>Bacillales</taxon>
        <taxon>Paenibacillaceae</taxon>
        <taxon>Paenibacillus</taxon>
    </lineage>
</organism>
<protein>
    <recommendedName>
        <fullName evidence="5">Gram-positive cocci surface proteins LPxTG domain-containing protein</fullName>
    </recommendedName>
</protein>
<sequence>MKRWIWSLLLLVVVLPSSASALDCAKRDASFEEEYAVYDGVILAAVEKVEEDGPVNRLHVNVLESYKGVEVDRITVNEDATWGSVSGPSQPGGEYLFFLKKKESEWTVPLCSPTVFAVDVSADKQAFLDPNKMTLKPAAETPEPSNYTLQILWSISGACIGIAAVIVWMRRRKER</sequence>
<keyword evidence="4" id="KW-1185">Reference proteome</keyword>
<dbReference type="RefSeq" id="WP_258383632.1">
    <property type="nucleotide sequence ID" value="NZ_CP091430.1"/>
</dbReference>